<feature type="region of interest" description="Disordered" evidence="1">
    <location>
        <begin position="127"/>
        <end position="147"/>
    </location>
</feature>
<feature type="compositionally biased region" description="Polar residues" evidence="1">
    <location>
        <begin position="185"/>
        <end position="195"/>
    </location>
</feature>
<dbReference type="Proteomes" id="UP000759131">
    <property type="component" value="Unassembled WGS sequence"/>
</dbReference>
<gene>
    <name evidence="3" type="ORF">OSB1V03_LOCUS2048</name>
</gene>
<sequence length="345" mass="37925">MANTMASIGGAMDGQSSTPGLTVIELMGNKNANESILPPMITSNYYDESGSWMFSSRDIPILIGAAAGAIGLILIFLAAALIWHCCQFALQREKSSYSKYCIHPSIVFLRDESNGYINTNLMTGLESDSEKNSVTSPRGSNNHFYINNPIDSTLMSDEKCVPRDTSDQNLKRSLSAPIHRDNCALKSNTQTSVTKSAHERPSHGRQLNASAVDIEDTIDDNADSVSIGVELDNKNEINSQRSHMYATNHHHLSGDMSALKSKSLPWSQSNKRRTVTIDDENDELAAKINFSKKRKNRMRNDSAAAIAMNRSGGTDTKAKTLYSHKDTDTLVDNEAIVVYDERTAL</sequence>
<protein>
    <submittedName>
        <fullName evidence="3">Uncharacterized protein</fullName>
    </submittedName>
</protein>
<dbReference type="EMBL" id="OC855243">
    <property type="protein sequence ID" value="CAD7621577.1"/>
    <property type="molecule type" value="Genomic_DNA"/>
</dbReference>
<keyword evidence="4" id="KW-1185">Reference proteome</keyword>
<evidence type="ECO:0000313" key="4">
    <source>
        <dbReference type="Proteomes" id="UP000759131"/>
    </source>
</evidence>
<keyword evidence="2" id="KW-1133">Transmembrane helix</keyword>
<proteinExistence type="predicted"/>
<evidence type="ECO:0000256" key="2">
    <source>
        <dbReference type="SAM" id="Phobius"/>
    </source>
</evidence>
<accession>A0A7R9KEE0</accession>
<dbReference type="EMBL" id="CAJPIZ010000668">
    <property type="protein sequence ID" value="CAG2102007.1"/>
    <property type="molecule type" value="Genomic_DNA"/>
</dbReference>
<feature type="compositionally biased region" description="Polar residues" evidence="1">
    <location>
        <begin position="132"/>
        <end position="147"/>
    </location>
</feature>
<organism evidence="3">
    <name type="scientific">Medioppia subpectinata</name>
    <dbReference type="NCBI Taxonomy" id="1979941"/>
    <lineage>
        <taxon>Eukaryota</taxon>
        <taxon>Metazoa</taxon>
        <taxon>Ecdysozoa</taxon>
        <taxon>Arthropoda</taxon>
        <taxon>Chelicerata</taxon>
        <taxon>Arachnida</taxon>
        <taxon>Acari</taxon>
        <taxon>Acariformes</taxon>
        <taxon>Sarcoptiformes</taxon>
        <taxon>Oribatida</taxon>
        <taxon>Brachypylina</taxon>
        <taxon>Oppioidea</taxon>
        <taxon>Oppiidae</taxon>
        <taxon>Medioppia</taxon>
    </lineage>
</organism>
<name>A0A7R9KEE0_9ACAR</name>
<keyword evidence="2" id="KW-0812">Transmembrane</keyword>
<feature type="region of interest" description="Disordered" evidence="1">
    <location>
        <begin position="181"/>
        <end position="206"/>
    </location>
</feature>
<reference evidence="3" key="1">
    <citation type="submission" date="2020-11" db="EMBL/GenBank/DDBJ databases">
        <authorList>
            <person name="Tran Van P."/>
        </authorList>
    </citation>
    <scope>NUCLEOTIDE SEQUENCE</scope>
</reference>
<dbReference type="OrthoDB" id="6412219at2759"/>
<feature type="transmembrane region" description="Helical" evidence="2">
    <location>
        <begin position="61"/>
        <end position="83"/>
    </location>
</feature>
<evidence type="ECO:0000256" key="1">
    <source>
        <dbReference type="SAM" id="MobiDB-lite"/>
    </source>
</evidence>
<evidence type="ECO:0000313" key="3">
    <source>
        <dbReference type="EMBL" id="CAD7621577.1"/>
    </source>
</evidence>
<keyword evidence="2" id="KW-0472">Membrane</keyword>
<dbReference type="AlphaFoldDB" id="A0A7R9KEE0"/>